<protein>
    <recommendedName>
        <fullName evidence="8">Anoctamin</fullName>
    </recommendedName>
</protein>
<comment type="caution">
    <text evidence="12">The sequence shown here is derived from an EMBL/GenBank/DDBJ whole genome shotgun (WGS) entry which is preliminary data.</text>
</comment>
<evidence type="ECO:0000256" key="3">
    <source>
        <dbReference type="ARBA" id="ARBA00022475"/>
    </source>
</evidence>
<evidence type="ECO:0000313" key="12">
    <source>
        <dbReference type="EMBL" id="RWS06314.1"/>
    </source>
</evidence>
<feature type="transmembrane region" description="Helical" evidence="8">
    <location>
        <begin position="705"/>
        <end position="728"/>
    </location>
</feature>
<keyword evidence="7" id="KW-0325">Glycoprotein</keyword>
<dbReference type="EMBL" id="NCKU01003830">
    <property type="protein sequence ID" value="RWS06870.1"/>
    <property type="molecule type" value="Genomic_DNA"/>
</dbReference>
<feature type="region of interest" description="Disordered" evidence="9">
    <location>
        <begin position="1"/>
        <end position="35"/>
    </location>
</feature>
<evidence type="ECO:0000256" key="7">
    <source>
        <dbReference type="ARBA" id="ARBA00023180"/>
    </source>
</evidence>
<dbReference type="InterPro" id="IPR007632">
    <property type="entry name" value="Anoctamin"/>
</dbReference>
<accession>A0A3S3NNR9</accession>
<gene>
    <name evidence="13" type="ORF">B4U79_02070</name>
    <name evidence="12" type="ORF">B4U79_03289</name>
    <name evidence="14" type="ORF">B4U79_04163</name>
</gene>
<dbReference type="Proteomes" id="UP000285301">
    <property type="component" value="Unassembled WGS sequence"/>
</dbReference>
<feature type="compositionally biased region" description="Polar residues" evidence="9">
    <location>
        <begin position="13"/>
        <end position="24"/>
    </location>
</feature>
<dbReference type="GO" id="GO:0046983">
    <property type="term" value="F:protein dimerization activity"/>
    <property type="evidence" value="ECO:0007669"/>
    <property type="project" value="InterPro"/>
</dbReference>
<feature type="region of interest" description="Disordered" evidence="9">
    <location>
        <begin position="45"/>
        <end position="64"/>
    </location>
</feature>
<feature type="transmembrane region" description="Helical" evidence="8">
    <location>
        <begin position="532"/>
        <end position="558"/>
    </location>
</feature>
<evidence type="ECO:0000256" key="8">
    <source>
        <dbReference type="RuleBase" id="RU280814"/>
    </source>
</evidence>
<evidence type="ECO:0000313" key="13">
    <source>
        <dbReference type="EMBL" id="RWS06867.1"/>
    </source>
</evidence>
<feature type="transmembrane region" description="Helical" evidence="8">
    <location>
        <begin position="578"/>
        <end position="597"/>
    </location>
</feature>
<feature type="transmembrane region" description="Helical" evidence="8">
    <location>
        <begin position="852"/>
        <end position="873"/>
    </location>
</feature>
<evidence type="ECO:0000256" key="2">
    <source>
        <dbReference type="ARBA" id="ARBA00009671"/>
    </source>
</evidence>
<dbReference type="GO" id="GO:0005886">
    <property type="term" value="C:plasma membrane"/>
    <property type="evidence" value="ECO:0007669"/>
    <property type="project" value="UniProtKB-SubCell"/>
</dbReference>
<evidence type="ECO:0000313" key="14">
    <source>
        <dbReference type="EMBL" id="RWS06870.1"/>
    </source>
</evidence>
<dbReference type="OrthoDB" id="296386at2759"/>
<evidence type="ECO:0000256" key="4">
    <source>
        <dbReference type="ARBA" id="ARBA00022692"/>
    </source>
</evidence>
<evidence type="ECO:0000256" key="6">
    <source>
        <dbReference type="ARBA" id="ARBA00023136"/>
    </source>
</evidence>
<keyword evidence="4 8" id="KW-0812">Transmembrane</keyword>
<name>A0A3S3NNR9_9ACAR</name>
<sequence length="911" mass="105327">MDENGGDSAIGSRDQSSPTPSSHSDYNETHPIVKANRDLRRRANETSPALINPPQTKQTNSSSNHELLAPGEVASNINDTCAISISPSKYDNIPMEPIGSRGDDHDVSSYYFEDGVKRIDFILVYNRNGGPKEKLHAEYRENFENNLREEGLKLEYTEDDQKLSSLSYVKIHAPWDVLCRYAEIMKLKMPMKHVESTWKIIFDEDDPYCKKRFTAPYTRDKEYLFNIPPVKERFFSSSQRSQMVDFILKRKSFSPKTNDASAFGLNKLLQEDVYLAAYPLHEGKITDDKQIRSPRMNLVRNWANLKRMFRKQPLNEIRAYFGVKIALYFAWLGFYTSMLIPASIVGVICFIYGLITLKNDIPSAQICDGVFDHTPMCPLCTMKDCRFWNISTSCAYARITYLFDNPATVFFAVFMSLWATVYLEMWKRYAARITYRWDLSTFDSFEEYPRPEYLAKLSTAEKKRLNAVTRMYEPYVPFWRKQLPYSIFSGSMVLLLILVAFACVLGVIVYRVTVRAALAANQDQTVIKYSSIITAITAAMLNLVCIMILNFVYGRLAFRLTELEMPRTQTDFDNSLTLKMYLLQFVNYYSSIFYIAFFKGRFVTYPGDLSDNNSFASRTTEECGTGGCFVELAIQLSIIMVGKQALNAIMEMSSPWFEWCRNRWTLRKEDDTEILHAPQWEADFLLASWKPQALFYEYLEMVLQFGFVTIFVAAFPLAPIFALINNAFEIRLDARKMIISMRRPVAQRVKDIGIWYRILDAIGKLAVLSNALLIAFTSSFLPKLYHYAKHGSLQTYLNSSFSLFESDKFKKFKIPIPQSQICMYQGHRLPPDAGDKRYEPTQEYWEELAVKLAFIVVFENVIAITTMILRWAIPDIPKSLKLQMRQHEHLTSELIMQQELKRAKEMNSENN</sequence>
<dbReference type="PANTHER" id="PTHR12308">
    <property type="entry name" value="ANOCTAMIN"/>
    <property type="match status" value="1"/>
</dbReference>
<reference evidence="12" key="2">
    <citation type="submission" date="2018-11" db="EMBL/GenBank/DDBJ databases">
        <title>Trombidioid mite genomics.</title>
        <authorList>
            <person name="Dong X."/>
        </authorList>
    </citation>
    <scope>NUCLEOTIDE SEQUENCE</scope>
    <source>
        <strain evidence="12">UoL-WK</strain>
    </source>
</reference>
<evidence type="ECO:0000259" key="11">
    <source>
        <dbReference type="Pfam" id="PF16178"/>
    </source>
</evidence>
<reference evidence="12 15" key="1">
    <citation type="journal article" date="2018" name="Gigascience">
        <title>Genomes of trombidid mites reveal novel predicted allergens and laterally-transferred genes associated with secondary metabolism.</title>
        <authorList>
            <person name="Dong X."/>
            <person name="Chaisiri K."/>
            <person name="Xia D."/>
            <person name="Armstrong S.D."/>
            <person name="Fang Y."/>
            <person name="Donnelly M.J."/>
            <person name="Kadowaki T."/>
            <person name="McGarry J.W."/>
            <person name="Darby A.C."/>
            <person name="Makepeace B.L."/>
        </authorList>
    </citation>
    <scope>NUCLEOTIDE SEQUENCE [LARGE SCALE GENOMIC DNA]</scope>
    <source>
        <strain evidence="12">UoL-WK</strain>
    </source>
</reference>
<organism evidence="12 15">
    <name type="scientific">Dinothrombium tinctorium</name>
    <dbReference type="NCBI Taxonomy" id="1965070"/>
    <lineage>
        <taxon>Eukaryota</taxon>
        <taxon>Metazoa</taxon>
        <taxon>Ecdysozoa</taxon>
        <taxon>Arthropoda</taxon>
        <taxon>Chelicerata</taxon>
        <taxon>Arachnida</taxon>
        <taxon>Acari</taxon>
        <taxon>Acariformes</taxon>
        <taxon>Trombidiformes</taxon>
        <taxon>Prostigmata</taxon>
        <taxon>Anystina</taxon>
        <taxon>Parasitengona</taxon>
        <taxon>Trombidioidea</taxon>
        <taxon>Trombidiidae</taxon>
        <taxon>Dinothrombium</taxon>
    </lineage>
</organism>
<evidence type="ECO:0000256" key="5">
    <source>
        <dbReference type="ARBA" id="ARBA00022989"/>
    </source>
</evidence>
<dbReference type="Pfam" id="PF04547">
    <property type="entry name" value="Anoctamin"/>
    <property type="match status" value="1"/>
</dbReference>
<evidence type="ECO:0000259" key="10">
    <source>
        <dbReference type="Pfam" id="PF04547"/>
    </source>
</evidence>
<feature type="domain" description="Anoctamin dimerisation" evidence="11">
    <location>
        <begin position="111"/>
        <end position="314"/>
    </location>
</feature>
<comment type="similarity">
    <text evidence="2 8">Belongs to the anoctamin family.</text>
</comment>
<evidence type="ECO:0000256" key="1">
    <source>
        <dbReference type="ARBA" id="ARBA00004651"/>
    </source>
</evidence>
<feature type="transmembrane region" description="Helical" evidence="8">
    <location>
        <begin position="407"/>
        <end position="426"/>
    </location>
</feature>
<keyword evidence="6 8" id="KW-0472">Membrane</keyword>
<comment type="caution">
    <text evidence="8">Lacks conserved residue(s) required for the propagation of feature annotation.</text>
</comment>
<comment type="subcellular location">
    <subcellularLocation>
        <location evidence="1">Cell membrane</location>
        <topology evidence="1">Multi-pass membrane protein</topology>
    </subcellularLocation>
    <subcellularLocation>
        <location evidence="8">Membrane</location>
        <topology evidence="8">Multi-pass membrane protein</topology>
    </subcellularLocation>
</comment>
<keyword evidence="3" id="KW-1003">Cell membrane</keyword>
<dbReference type="PANTHER" id="PTHR12308:SF83">
    <property type="entry name" value="ANOCTAMIN"/>
    <property type="match status" value="1"/>
</dbReference>
<dbReference type="Pfam" id="PF16178">
    <property type="entry name" value="Anoct_dimer"/>
    <property type="match status" value="1"/>
</dbReference>
<dbReference type="AlphaFoldDB" id="A0A3S3NNR9"/>
<dbReference type="EMBL" id="NCKU01003833">
    <property type="protein sequence ID" value="RWS06867.1"/>
    <property type="molecule type" value="Genomic_DNA"/>
</dbReference>
<evidence type="ECO:0000313" key="15">
    <source>
        <dbReference type="Proteomes" id="UP000285301"/>
    </source>
</evidence>
<evidence type="ECO:0000256" key="9">
    <source>
        <dbReference type="SAM" id="MobiDB-lite"/>
    </source>
</evidence>
<proteinExistence type="inferred from homology"/>
<feature type="domain" description="Anoctamin transmembrane" evidence="10">
    <location>
        <begin position="317"/>
        <end position="887"/>
    </location>
</feature>
<keyword evidence="15" id="KW-1185">Reference proteome</keyword>
<feature type="transmembrane region" description="Helical" evidence="8">
    <location>
        <begin position="487"/>
        <end position="512"/>
    </location>
</feature>
<dbReference type="EMBL" id="NCKU01004200">
    <property type="protein sequence ID" value="RWS06314.1"/>
    <property type="molecule type" value="Genomic_DNA"/>
</dbReference>
<dbReference type="InterPro" id="IPR049452">
    <property type="entry name" value="Anoctamin_TM"/>
</dbReference>
<feature type="transmembrane region" description="Helical" evidence="8">
    <location>
        <begin position="325"/>
        <end position="355"/>
    </location>
</feature>
<dbReference type="GO" id="GO:0005254">
    <property type="term" value="F:chloride channel activity"/>
    <property type="evidence" value="ECO:0007669"/>
    <property type="project" value="TreeGrafter"/>
</dbReference>
<dbReference type="InterPro" id="IPR032394">
    <property type="entry name" value="Anoct_dimer"/>
</dbReference>
<keyword evidence="5 8" id="KW-1133">Transmembrane helix</keyword>